<dbReference type="KEGG" id="mgel:G5B37_06590"/>
<feature type="chain" id="PRO_5026346160" evidence="2">
    <location>
        <begin position="22"/>
        <end position="264"/>
    </location>
</feature>
<dbReference type="AlphaFoldDB" id="A0A6G6GL75"/>
<evidence type="ECO:0000256" key="1">
    <source>
        <dbReference type="SAM" id="MobiDB-lite"/>
    </source>
</evidence>
<evidence type="ECO:0000313" key="3">
    <source>
        <dbReference type="EMBL" id="QIE59240.1"/>
    </source>
</evidence>
<keyword evidence="4" id="KW-1185">Reference proteome</keyword>
<feature type="compositionally biased region" description="Polar residues" evidence="1">
    <location>
        <begin position="146"/>
        <end position="165"/>
    </location>
</feature>
<evidence type="ECO:0000256" key="2">
    <source>
        <dbReference type="SAM" id="SignalP"/>
    </source>
</evidence>
<dbReference type="EMBL" id="CP049057">
    <property type="protein sequence ID" value="QIE59240.1"/>
    <property type="molecule type" value="Genomic_DNA"/>
</dbReference>
<dbReference type="RefSeq" id="WP_164679265.1">
    <property type="nucleotide sequence ID" value="NZ_CP049057.1"/>
</dbReference>
<sequence>MKGKVFFVLLFLMMNSYIGSAQQSMSDYSYIQVPETFEFLKGKDQHQVNSLTKFLFNKYGFNAYFENELPNVRKCDGLYAVVEGQPGFIYTRITVIVKDCNGVELFRSQEGKSKFKEYKKAYHQAVRRAFESFEELGVQQKEINLDDSSSTATTKNSEPVSEEITNTTSKEIVAAKGNMPTAKFSSYTYQGSSFLLRKTAAGYTLSQEVTGADELVLVGKLTMLKDGVQYTDSMGSMHEAFFDSDKNLSIKLPAGTKKFVLVKN</sequence>
<feature type="region of interest" description="Disordered" evidence="1">
    <location>
        <begin position="144"/>
        <end position="165"/>
    </location>
</feature>
<dbReference type="Proteomes" id="UP000505306">
    <property type="component" value="Chromosome"/>
</dbReference>
<accession>A0A6G6GL75</accession>
<evidence type="ECO:0000313" key="4">
    <source>
        <dbReference type="Proteomes" id="UP000505306"/>
    </source>
</evidence>
<proteinExistence type="predicted"/>
<reference evidence="3 4" key="1">
    <citation type="submission" date="2020-02" db="EMBL/GenBank/DDBJ databases">
        <title>Complete genome sequence of Flavobacteriaceae bacterium.</title>
        <authorList>
            <person name="Kim S.-J."/>
            <person name="Kim Y.-S."/>
            <person name="Kim K.-H."/>
        </authorList>
    </citation>
    <scope>NUCLEOTIDE SEQUENCE [LARGE SCALE GENOMIC DNA]</scope>
    <source>
        <strain evidence="3 4">RR4-40</strain>
    </source>
</reference>
<keyword evidence="2" id="KW-0732">Signal</keyword>
<feature type="signal peptide" evidence="2">
    <location>
        <begin position="1"/>
        <end position="21"/>
    </location>
</feature>
<organism evidence="3 4">
    <name type="scientific">Rasiella rasia</name>
    <dbReference type="NCBI Taxonomy" id="2744027"/>
    <lineage>
        <taxon>Bacteria</taxon>
        <taxon>Pseudomonadati</taxon>
        <taxon>Bacteroidota</taxon>
        <taxon>Flavobacteriia</taxon>
        <taxon>Flavobacteriales</taxon>
        <taxon>Flavobacteriaceae</taxon>
        <taxon>Rasiella</taxon>
    </lineage>
</organism>
<name>A0A6G6GL75_9FLAO</name>
<protein>
    <submittedName>
        <fullName evidence="3">Uncharacterized protein</fullName>
    </submittedName>
</protein>
<gene>
    <name evidence="3" type="ORF">G5B37_06590</name>
</gene>